<dbReference type="InterPro" id="IPR010982">
    <property type="entry name" value="Lambda_DNA-bd_dom_sf"/>
</dbReference>
<name>A0A7X6M915_9ACTN</name>
<evidence type="ECO:0000313" key="2">
    <source>
        <dbReference type="EMBL" id="NKY96620.1"/>
    </source>
</evidence>
<dbReference type="Gene3D" id="1.10.260.40">
    <property type="entry name" value="lambda repressor-like DNA-binding domains"/>
    <property type="match status" value="1"/>
</dbReference>
<feature type="domain" description="HTH cro/C1-type" evidence="1">
    <location>
        <begin position="16"/>
        <end position="70"/>
    </location>
</feature>
<keyword evidence="3" id="KW-1185">Reference proteome</keyword>
<comment type="caution">
    <text evidence="2">The sequence shown here is derived from an EMBL/GenBank/DDBJ whole genome shotgun (WGS) entry which is preliminary data.</text>
</comment>
<proteinExistence type="predicted"/>
<dbReference type="InterPro" id="IPR043917">
    <property type="entry name" value="DUF5753"/>
</dbReference>
<evidence type="ECO:0000313" key="3">
    <source>
        <dbReference type="Proteomes" id="UP000553209"/>
    </source>
</evidence>
<dbReference type="Proteomes" id="UP000553209">
    <property type="component" value="Unassembled WGS sequence"/>
</dbReference>
<dbReference type="SMART" id="SM00530">
    <property type="entry name" value="HTH_XRE"/>
    <property type="match status" value="1"/>
</dbReference>
<dbReference type="AlphaFoldDB" id="A0A7X6M915"/>
<gene>
    <name evidence="2" type="ORF">HGB44_02880</name>
</gene>
<dbReference type="SUPFAM" id="SSF47413">
    <property type="entry name" value="lambda repressor-like DNA-binding domains"/>
    <property type="match status" value="1"/>
</dbReference>
<dbReference type="InterPro" id="IPR001387">
    <property type="entry name" value="Cro/C1-type_HTH"/>
</dbReference>
<sequence length="285" mass="32201">MPPRVGIIRRTLSRVMREARRTKGIQGTTAAAQMGFSAGTLSKYERSEHPWPPPVVYALADMYGMDPADRDRLVELAKERDLDRWWPSVPDWFAPYLGAESEAEAVYNYDDGLIPGLAQTPEYARALIEAMPNGHDPQQINDHVTARVRRQRRLTEDHPLQVTAVFNESALHREVGGVEVMREQLAHLLEVSRLPNVDLRCLPFNAGAHAGTEGNFVILRFPVIIDDVVSGDAVYIEYARGGLFLERPVDTEHYHGLFEKIQQRALGPEQTRQLVQHLLDDKYGS</sequence>
<dbReference type="CDD" id="cd00093">
    <property type="entry name" value="HTH_XRE"/>
    <property type="match status" value="1"/>
</dbReference>
<dbReference type="GO" id="GO:0003677">
    <property type="term" value="F:DNA binding"/>
    <property type="evidence" value="ECO:0007669"/>
    <property type="project" value="InterPro"/>
</dbReference>
<reference evidence="2 3" key="1">
    <citation type="submission" date="2020-04" db="EMBL/GenBank/DDBJ databases">
        <title>MicrobeNet Type strains.</title>
        <authorList>
            <person name="Nicholson A.C."/>
        </authorList>
    </citation>
    <scope>NUCLEOTIDE SEQUENCE [LARGE SCALE GENOMIC DNA]</scope>
    <source>
        <strain evidence="2 3">ATCC 23612</strain>
    </source>
</reference>
<protein>
    <submittedName>
        <fullName evidence="2">Helix-turn-helix domain-containing protein</fullName>
    </submittedName>
</protein>
<dbReference type="RefSeq" id="WP_168443914.1">
    <property type="nucleotide sequence ID" value="NZ_JAAXPG010000002.1"/>
</dbReference>
<organism evidence="2 3">
    <name type="scientific">Nocardiopsis alborubida</name>
    <dbReference type="NCBI Taxonomy" id="146802"/>
    <lineage>
        <taxon>Bacteria</taxon>
        <taxon>Bacillati</taxon>
        <taxon>Actinomycetota</taxon>
        <taxon>Actinomycetes</taxon>
        <taxon>Streptosporangiales</taxon>
        <taxon>Nocardiopsidaceae</taxon>
        <taxon>Nocardiopsis</taxon>
    </lineage>
</organism>
<accession>A0A7X6M915</accession>
<dbReference type="Pfam" id="PF13560">
    <property type="entry name" value="HTH_31"/>
    <property type="match status" value="1"/>
</dbReference>
<dbReference type="Pfam" id="PF19054">
    <property type="entry name" value="DUF5753"/>
    <property type="match status" value="1"/>
</dbReference>
<dbReference type="PROSITE" id="PS50943">
    <property type="entry name" value="HTH_CROC1"/>
    <property type="match status" value="1"/>
</dbReference>
<evidence type="ECO:0000259" key="1">
    <source>
        <dbReference type="PROSITE" id="PS50943"/>
    </source>
</evidence>
<dbReference type="EMBL" id="JAAXPG010000002">
    <property type="protein sequence ID" value="NKY96620.1"/>
    <property type="molecule type" value="Genomic_DNA"/>
</dbReference>